<evidence type="ECO:0000313" key="1">
    <source>
        <dbReference type="EMBL" id="GIY14186.1"/>
    </source>
</evidence>
<reference evidence="1 2" key="1">
    <citation type="submission" date="2021-06" db="EMBL/GenBank/DDBJ databases">
        <title>Caerostris extrusa draft genome.</title>
        <authorList>
            <person name="Kono N."/>
            <person name="Arakawa K."/>
        </authorList>
    </citation>
    <scope>NUCLEOTIDE SEQUENCE [LARGE SCALE GENOMIC DNA]</scope>
</reference>
<comment type="caution">
    <text evidence="1">The sequence shown here is derived from an EMBL/GenBank/DDBJ whole genome shotgun (WGS) entry which is preliminary data.</text>
</comment>
<evidence type="ECO:0000313" key="2">
    <source>
        <dbReference type="Proteomes" id="UP001054945"/>
    </source>
</evidence>
<dbReference type="AlphaFoldDB" id="A0AAV4R1K7"/>
<name>A0AAV4R1K7_CAEEX</name>
<accession>A0AAV4R1K7</accession>
<keyword evidence="2" id="KW-1185">Reference proteome</keyword>
<protein>
    <submittedName>
        <fullName evidence="1">Uncharacterized protein</fullName>
    </submittedName>
</protein>
<gene>
    <name evidence="1" type="ORF">CEXT_732861</name>
</gene>
<dbReference type="EMBL" id="BPLR01007051">
    <property type="protein sequence ID" value="GIY14186.1"/>
    <property type="molecule type" value="Genomic_DNA"/>
</dbReference>
<proteinExistence type="predicted"/>
<dbReference type="Proteomes" id="UP001054945">
    <property type="component" value="Unassembled WGS sequence"/>
</dbReference>
<organism evidence="1 2">
    <name type="scientific">Caerostris extrusa</name>
    <name type="common">Bark spider</name>
    <name type="synonym">Caerostris bankana</name>
    <dbReference type="NCBI Taxonomy" id="172846"/>
    <lineage>
        <taxon>Eukaryota</taxon>
        <taxon>Metazoa</taxon>
        <taxon>Ecdysozoa</taxon>
        <taxon>Arthropoda</taxon>
        <taxon>Chelicerata</taxon>
        <taxon>Arachnida</taxon>
        <taxon>Araneae</taxon>
        <taxon>Araneomorphae</taxon>
        <taxon>Entelegynae</taxon>
        <taxon>Araneoidea</taxon>
        <taxon>Araneidae</taxon>
        <taxon>Caerostris</taxon>
    </lineage>
</organism>
<sequence length="121" mass="13734">MKEEGFVHLSQSMARNSVLRKQVGIKQRSHDTQSSFHSTLYDIHTLHAEKERTVFGLSLRTIISALRPASPGEKCRTFLCMESPESVIRSENVLSATKRDQELLKSTGEFLKRNLCSAEVR</sequence>